<dbReference type="SUPFAM" id="SSF46785">
    <property type="entry name" value="Winged helix' DNA-binding domain"/>
    <property type="match status" value="1"/>
</dbReference>
<protein>
    <submittedName>
        <fullName evidence="6">LysR family transcriptional regulator</fullName>
    </submittedName>
</protein>
<dbReference type="InterPro" id="IPR036390">
    <property type="entry name" value="WH_DNA-bd_sf"/>
</dbReference>
<proteinExistence type="inferred from homology"/>
<dbReference type="RefSeq" id="WP_379563153.1">
    <property type="nucleotide sequence ID" value="NZ_JBHSQK010000003.1"/>
</dbReference>
<evidence type="ECO:0000259" key="5">
    <source>
        <dbReference type="PROSITE" id="PS50931"/>
    </source>
</evidence>
<reference evidence="7" key="1">
    <citation type="journal article" date="2019" name="Int. J. Syst. Evol. Microbiol.">
        <title>The Global Catalogue of Microorganisms (GCM) 10K type strain sequencing project: providing services to taxonomists for standard genome sequencing and annotation.</title>
        <authorList>
            <consortium name="The Broad Institute Genomics Platform"/>
            <consortium name="The Broad Institute Genome Sequencing Center for Infectious Disease"/>
            <person name="Wu L."/>
            <person name="Ma J."/>
        </authorList>
    </citation>
    <scope>NUCLEOTIDE SEQUENCE [LARGE SCALE GENOMIC DNA]</scope>
    <source>
        <strain evidence="7">CGMCC 4.7397</strain>
    </source>
</reference>
<organism evidence="6 7">
    <name type="scientific">Pseudonocardia lutea</name>
    <dbReference type="NCBI Taxonomy" id="2172015"/>
    <lineage>
        <taxon>Bacteria</taxon>
        <taxon>Bacillati</taxon>
        <taxon>Actinomycetota</taxon>
        <taxon>Actinomycetes</taxon>
        <taxon>Pseudonocardiales</taxon>
        <taxon>Pseudonocardiaceae</taxon>
        <taxon>Pseudonocardia</taxon>
    </lineage>
</organism>
<dbReference type="Proteomes" id="UP001596119">
    <property type="component" value="Unassembled WGS sequence"/>
</dbReference>
<evidence type="ECO:0000256" key="3">
    <source>
        <dbReference type="ARBA" id="ARBA00023125"/>
    </source>
</evidence>
<evidence type="ECO:0000256" key="4">
    <source>
        <dbReference type="ARBA" id="ARBA00023163"/>
    </source>
</evidence>
<dbReference type="SUPFAM" id="SSF53850">
    <property type="entry name" value="Periplasmic binding protein-like II"/>
    <property type="match status" value="1"/>
</dbReference>
<dbReference type="InterPro" id="IPR005119">
    <property type="entry name" value="LysR_subst-bd"/>
</dbReference>
<dbReference type="Gene3D" id="1.10.10.10">
    <property type="entry name" value="Winged helix-like DNA-binding domain superfamily/Winged helix DNA-binding domain"/>
    <property type="match status" value="1"/>
</dbReference>
<dbReference type="Pfam" id="PF03466">
    <property type="entry name" value="LysR_substrate"/>
    <property type="match status" value="1"/>
</dbReference>
<evidence type="ECO:0000256" key="2">
    <source>
        <dbReference type="ARBA" id="ARBA00023015"/>
    </source>
</evidence>
<dbReference type="InterPro" id="IPR050950">
    <property type="entry name" value="HTH-type_LysR_regulators"/>
</dbReference>
<keyword evidence="7" id="KW-1185">Reference proteome</keyword>
<name>A0ABW1HZH5_9PSEU</name>
<evidence type="ECO:0000256" key="1">
    <source>
        <dbReference type="ARBA" id="ARBA00009437"/>
    </source>
</evidence>
<accession>A0ABW1HZH5</accession>
<comment type="caution">
    <text evidence="6">The sequence shown here is derived from an EMBL/GenBank/DDBJ whole genome shotgun (WGS) entry which is preliminary data.</text>
</comment>
<dbReference type="EMBL" id="JBHSQK010000003">
    <property type="protein sequence ID" value="MFC5946857.1"/>
    <property type="molecule type" value="Genomic_DNA"/>
</dbReference>
<keyword evidence="3" id="KW-0238">DNA-binding</keyword>
<evidence type="ECO:0000313" key="6">
    <source>
        <dbReference type="EMBL" id="MFC5946857.1"/>
    </source>
</evidence>
<dbReference type="Gene3D" id="3.40.190.10">
    <property type="entry name" value="Periplasmic binding protein-like II"/>
    <property type="match status" value="2"/>
</dbReference>
<dbReference type="PANTHER" id="PTHR30419">
    <property type="entry name" value="HTH-TYPE TRANSCRIPTIONAL REGULATOR YBHD"/>
    <property type="match status" value="1"/>
</dbReference>
<feature type="domain" description="HTH lysR-type" evidence="5">
    <location>
        <begin position="5"/>
        <end position="63"/>
    </location>
</feature>
<dbReference type="InterPro" id="IPR000847">
    <property type="entry name" value="LysR_HTH_N"/>
</dbReference>
<keyword evidence="2" id="KW-0805">Transcription regulation</keyword>
<comment type="similarity">
    <text evidence="1">Belongs to the LysR transcriptional regulatory family.</text>
</comment>
<dbReference type="InterPro" id="IPR036388">
    <property type="entry name" value="WH-like_DNA-bd_sf"/>
</dbReference>
<keyword evidence="4" id="KW-0804">Transcription</keyword>
<sequence length="300" mass="32010">MHPRFTLRQLAYFVAVAETGSISAAAVNQHVSESAISTALTELERALGSQLCVRRRARGVELTASGRHLVGRAADLLRDAAALSSLAEDPVSGTVSLGCTSGLAPLLLPPIVDACATELSSVRLDLDLRDTQALLAELDSGAVDLAVVSNLQLLADVSTHVLLPTPLHVVLHADHRLADAPEVDLRELATEPFILLETSPGAHHALETFARAGVTPDIRYRTTSFELVRSLVGRGLGYSLQVLRPHGDLTYEGLPLAPRPVALPSAGEAVVLAWTPRRRLSPAARAVADLAVREWRQRAD</sequence>
<evidence type="ECO:0000313" key="7">
    <source>
        <dbReference type="Proteomes" id="UP001596119"/>
    </source>
</evidence>
<dbReference type="PROSITE" id="PS50931">
    <property type="entry name" value="HTH_LYSR"/>
    <property type="match status" value="1"/>
</dbReference>
<dbReference type="Pfam" id="PF00126">
    <property type="entry name" value="HTH_1"/>
    <property type="match status" value="1"/>
</dbReference>
<gene>
    <name evidence="6" type="ORF">ACFQH9_01030</name>
</gene>